<evidence type="ECO:0000313" key="1">
    <source>
        <dbReference type="EMBL" id="ETJ37555.1"/>
    </source>
</evidence>
<protein>
    <submittedName>
        <fullName evidence="1">Transcriptional regulator, LysR family</fullName>
    </submittedName>
</protein>
<dbReference type="EMBL" id="AZMM01008225">
    <property type="protein sequence ID" value="ETJ37555.1"/>
    <property type="molecule type" value="Genomic_DNA"/>
</dbReference>
<proteinExistence type="predicted"/>
<dbReference type="SUPFAM" id="SSF53850">
    <property type="entry name" value="Periplasmic binding protein-like II"/>
    <property type="match status" value="1"/>
</dbReference>
<feature type="non-terminal residue" evidence="1">
    <location>
        <position position="40"/>
    </location>
</feature>
<name>W1Y791_9ZZZZ</name>
<gene>
    <name evidence="1" type="ORF">Q604_UNBC08225G0001</name>
</gene>
<sequence>MLIAAVRSNLGVALLPRFAIQHDLDSGDMVIPCDVPIRTG</sequence>
<reference evidence="1" key="1">
    <citation type="submission" date="2013-12" db="EMBL/GenBank/DDBJ databases">
        <title>A Varibaculum cambriense genome reconstructed from a premature infant gut community with otherwise low bacterial novelty that shifts toward anaerobic metabolism during the third week of life.</title>
        <authorList>
            <person name="Brown C.T."/>
            <person name="Sharon I."/>
            <person name="Thomas B.C."/>
            <person name="Castelle C.J."/>
            <person name="Morowitz M.J."/>
            <person name="Banfield J.F."/>
        </authorList>
    </citation>
    <scope>NUCLEOTIDE SEQUENCE</scope>
</reference>
<dbReference type="Gene3D" id="3.40.190.10">
    <property type="entry name" value="Periplasmic binding protein-like II"/>
    <property type="match status" value="1"/>
</dbReference>
<organism evidence="1">
    <name type="scientific">human gut metagenome</name>
    <dbReference type="NCBI Taxonomy" id="408170"/>
    <lineage>
        <taxon>unclassified sequences</taxon>
        <taxon>metagenomes</taxon>
        <taxon>organismal metagenomes</taxon>
    </lineage>
</organism>
<comment type="caution">
    <text evidence="1">The sequence shown here is derived from an EMBL/GenBank/DDBJ whole genome shotgun (WGS) entry which is preliminary data.</text>
</comment>
<dbReference type="AlphaFoldDB" id="W1Y791"/>
<accession>W1Y791</accession>